<name>D0LP54_HALO1</name>
<reference evidence="1 2" key="1">
    <citation type="journal article" date="2010" name="Stand. Genomic Sci.">
        <title>Complete genome sequence of Haliangium ochraceum type strain (SMP-2).</title>
        <authorList>
            <consortium name="US DOE Joint Genome Institute (JGI-PGF)"/>
            <person name="Ivanova N."/>
            <person name="Daum C."/>
            <person name="Lang E."/>
            <person name="Abt B."/>
            <person name="Kopitz M."/>
            <person name="Saunders E."/>
            <person name="Lapidus A."/>
            <person name="Lucas S."/>
            <person name="Glavina Del Rio T."/>
            <person name="Nolan M."/>
            <person name="Tice H."/>
            <person name="Copeland A."/>
            <person name="Cheng J.F."/>
            <person name="Chen F."/>
            <person name="Bruce D."/>
            <person name="Goodwin L."/>
            <person name="Pitluck S."/>
            <person name="Mavromatis K."/>
            <person name="Pati A."/>
            <person name="Mikhailova N."/>
            <person name="Chen A."/>
            <person name="Palaniappan K."/>
            <person name="Land M."/>
            <person name="Hauser L."/>
            <person name="Chang Y.J."/>
            <person name="Jeffries C.D."/>
            <person name="Detter J.C."/>
            <person name="Brettin T."/>
            <person name="Rohde M."/>
            <person name="Goker M."/>
            <person name="Bristow J."/>
            <person name="Markowitz V."/>
            <person name="Eisen J.A."/>
            <person name="Hugenholtz P."/>
            <person name="Kyrpides N.C."/>
            <person name="Klenk H.P."/>
        </authorList>
    </citation>
    <scope>NUCLEOTIDE SEQUENCE [LARGE SCALE GENOMIC DNA]</scope>
    <source>
        <strain evidence="2">DSM 14365 / CIP 107738 / JCM 11303 / AJ 13395 / SMP-2</strain>
    </source>
</reference>
<dbReference type="OrthoDB" id="5517744at2"/>
<dbReference type="EMBL" id="CP001804">
    <property type="protein sequence ID" value="ACY13419.1"/>
    <property type="molecule type" value="Genomic_DNA"/>
</dbReference>
<evidence type="ECO:0008006" key="3">
    <source>
        <dbReference type="Google" id="ProtNLM"/>
    </source>
</evidence>
<evidence type="ECO:0000313" key="2">
    <source>
        <dbReference type="Proteomes" id="UP000001880"/>
    </source>
</evidence>
<proteinExistence type="predicted"/>
<dbReference type="KEGG" id="hoh:Hoch_0803"/>
<dbReference type="AlphaFoldDB" id="D0LP54"/>
<sequence>MSDAQTSKPFSFLELSAPVALQERNLIREIASNELPGVIVRGAYTGEEMQRIDRRLSQGEARDALFAPPSAVREGTVEQHHHYYGMNLVTPKATRQMYQEFAQRFDIACRALFRDLADFRELLMQTVRNLGAGMGADVPAFASGEPYTFATLRGFPPGLEVPLHCGNHMVQVSPAYEHLRTLTSHSHDQLSFFMPIGLPDAGGELIVYDLYWEPEHSKSAGSLHGDAAMVKDHAWQAAELNPGDMIFFNGGRIYHRVSKVEGSRLRRTIGGFLSVSSDLERAYLYS</sequence>
<dbReference type="HOGENOM" id="CLU_088911_0_0_7"/>
<dbReference type="Proteomes" id="UP000001880">
    <property type="component" value="Chromosome"/>
</dbReference>
<evidence type="ECO:0000313" key="1">
    <source>
        <dbReference type="EMBL" id="ACY13419.1"/>
    </source>
</evidence>
<organism evidence="1 2">
    <name type="scientific">Haliangium ochraceum (strain DSM 14365 / JCM 11303 / SMP-2)</name>
    <dbReference type="NCBI Taxonomy" id="502025"/>
    <lineage>
        <taxon>Bacteria</taxon>
        <taxon>Pseudomonadati</taxon>
        <taxon>Myxococcota</taxon>
        <taxon>Polyangia</taxon>
        <taxon>Haliangiales</taxon>
        <taxon>Kofleriaceae</taxon>
        <taxon>Haliangium</taxon>
    </lineage>
</organism>
<accession>D0LP54</accession>
<dbReference type="Pfam" id="PF22814">
    <property type="entry name" value="WelO5"/>
    <property type="match status" value="1"/>
</dbReference>
<gene>
    <name evidence="1" type="ordered locus">Hoch_0803</name>
</gene>
<dbReference type="InterPro" id="IPR055091">
    <property type="entry name" value="WelO5-like"/>
</dbReference>
<protein>
    <recommendedName>
        <fullName evidence="3">Fe2OG dioxygenase domain-containing protein</fullName>
    </recommendedName>
</protein>
<keyword evidence="2" id="KW-1185">Reference proteome</keyword>
<dbReference type="RefSeq" id="WP_012826042.1">
    <property type="nucleotide sequence ID" value="NC_013440.1"/>
</dbReference>
<dbReference type="eggNOG" id="ENOG5032QZH">
    <property type="taxonomic scope" value="Bacteria"/>
</dbReference>
<dbReference type="STRING" id="502025.Hoch_0803"/>